<protein>
    <recommendedName>
        <fullName evidence="6">Redox-sensing transcriptional repressor Rex</fullName>
    </recommendedName>
</protein>
<dbReference type="GO" id="GO:0051775">
    <property type="term" value="P:response to redox state"/>
    <property type="evidence" value="ECO:0007669"/>
    <property type="project" value="InterPro"/>
</dbReference>
<dbReference type="InterPro" id="IPR036390">
    <property type="entry name" value="WH_DNA-bd_sf"/>
</dbReference>
<feature type="domain" description="CoA-binding" evidence="7">
    <location>
        <begin position="80"/>
        <end position="179"/>
    </location>
</feature>
<keyword evidence="9" id="KW-1185">Reference proteome</keyword>
<dbReference type="InterPro" id="IPR022876">
    <property type="entry name" value="Tscrpt_rep_Rex"/>
</dbReference>
<evidence type="ECO:0000313" key="9">
    <source>
        <dbReference type="Proteomes" id="UP001431776"/>
    </source>
</evidence>
<dbReference type="InterPro" id="IPR009718">
    <property type="entry name" value="Rex_DNA-bd_C_dom"/>
</dbReference>
<gene>
    <name evidence="6" type="primary">rex</name>
    <name evidence="8" type="ORF">QJ522_20900</name>
</gene>
<keyword evidence="3 6" id="KW-0805">Transcription regulation</keyword>
<dbReference type="GO" id="GO:0045892">
    <property type="term" value="P:negative regulation of DNA-templated transcription"/>
    <property type="evidence" value="ECO:0007669"/>
    <property type="project" value="InterPro"/>
</dbReference>
<dbReference type="NCBIfam" id="NF003995">
    <property type="entry name" value="PRK05472.2-4"/>
    <property type="match status" value="1"/>
</dbReference>
<dbReference type="Pfam" id="PF06971">
    <property type="entry name" value="Put_DNA-bind_N"/>
    <property type="match status" value="1"/>
</dbReference>
<organism evidence="8 9">
    <name type="scientific">Anaerobaca lacustris</name>
    <dbReference type="NCBI Taxonomy" id="3044600"/>
    <lineage>
        <taxon>Bacteria</taxon>
        <taxon>Pseudomonadati</taxon>
        <taxon>Planctomycetota</taxon>
        <taxon>Phycisphaerae</taxon>
        <taxon>Sedimentisphaerales</taxon>
        <taxon>Anaerobacaceae</taxon>
        <taxon>Anaerobaca</taxon>
    </lineage>
</organism>
<evidence type="ECO:0000256" key="6">
    <source>
        <dbReference type="HAMAP-Rule" id="MF_01131"/>
    </source>
</evidence>
<evidence type="ECO:0000256" key="2">
    <source>
        <dbReference type="ARBA" id="ARBA00022491"/>
    </source>
</evidence>
<evidence type="ECO:0000313" key="8">
    <source>
        <dbReference type="EMBL" id="MDI6451533.1"/>
    </source>
</evidence>
<dbReference type="Pfam" id="PF02629">
    <property type="entry name" value="CoA_binding"/>
    <property type="match status" value="1"/>
</dbReference>
<dbReference type="SUPFAM" id="SSF46785">
    <property type="entry name" value="Winged helix' DNA-binding domain"/>
    <property type="match status" value="1"/>
</dbReference>
<dbReference type="GO" id="GO:0005737">
    <property type="term" value="C:cytoplasm"/>
    <property type="evidence" value="ECO:0007669"/>
    <property type="project" value="UniProtKB-SubCell"/>
</dbReference>
<dbReference type="InterPro" id="IPR036291">
    <property type="entry name" value="NAD(P)-bd_dom_sf"/>
</dbReference>
<dbReference type="NCBIfam" id="NF003996">
    <property type="entry name" value="PRK05472.2-5"/>
    <property type="match status" value="1"/>
</dbReference>
<comment type="similarity">
    <text evidence="6">Belongs to the transcriptional regulatory Rex family.</text>
</comment>
<dbReference type="Proteomes" id="UP001431776">
    <property type="component" value="Unassembled WGS sequence"/>
</dbReference>
<dbReference type="Gene3D" id="3.40.50.720">
    <property type="entry name" value="NAD(P)-binding Rossmann-like Domain"/>
    <property type="match status" value="1"/>
</dbReference>
<dbReference type="RefSeq" id="WP_349246943.1">
    <property type="nucleotide sequence ID" value="NZ_JASCXX010000039.1"/>
</dbReference>
<reference evidence="8" key="1">
    <citation type="submission" date="2023-05" db="EMBL/GenBank/DDBJ databases">
        <title>Anaerotaeda fermentans gen. nov., sp. nov., a novel anaerobic planctomycete of the new family within the order Sedimentisphaerales isolated from Taman Peninsula, Russia.</title>
        <authorList>
            <person name="Khomyakova M.A."/>
            <person name="Merkel A.Y."/>
            <person name="Slobodkin A.I."/>
        </authorList>
    </citation>
    <scope>NUCLEOTIDE SEQUENCE</scope>
    <source>
        <strain evidence="8">M17dextr</strain>
    </source>
</reference>
<dbReference type="Gene3D" id="1.10.10.10">
    <property type="entry name" value="Winged helix-like DNA-binding domain superfamily/Winged helix DNA-binding domain"/>
    <property type="match status" value="1"/>
</dbReference>
<dbReference type="InterPro" id="IPR003781">
    <property type="entry name" value="CoA-bd"/>
</dbReference>
<dbReference type="SUPFAM" id="SSF51735">
    <property type="entry name" value="NAD(P)-binding Rossmann-fold domains"/>
    <property type="match status" value="1"/>
</dbReference>
<comment type="caution">
    <text evidence="8">The sequence shown here is derived from an EMBL/GenBank/DDBJ whole genome shotgun (WGS) entry which is preliminary data.</text>
</comment>
<comment type="subcellular location">
    <subcellularLocation>
        <location evidence="6">Cytoplasm</location>
    </subcellularLocation>
</comment>
<feature type="DNA-binding region" description="H-T-H motif" evidence="6">
    <location>
        <begin position="16"/>
        <end position="55"/>
    </location>
</feature>
<name>A0AAW6U6A5_9BACT</name>
<sequence length="207" mass="22583">MRYRKIPDEAVRRLPVYLRAALHLSGRGIECTSSQGLADFIGVEPWQIRKDFSYFGDFGVPGVGYNLSRLIKHVNRILRLDTGPKAALVGVGNLGTALLTFPGFRMYGLEIAAAFDIDKRKIGRRKAGVLIEDVAALSDLRTRGIDLGIVAVPEATSQQVIDALAQAGIKGILNFSPRHVVVPRGMKVITIDIAMDLARLPYYVPAG</sequence>
<keyword evidence="6" id="KW-0520">NAD</keyword>
<evidence type="ECO:0000256" key="1">
    <source>
        <dbReference type="ARBA" id="ARBA00022490"/>
    </source>
</evidence>
<comment type="subunit">
    <text evidence="6">Homodimer.</text>
</comment>
<dbReference type="SMART" id="SM00881">
    <property type="entry name" value="CoA_binding"/>
    <property type="match status" value="1"/>
</dbReference>
<accession>A0AAW6U6A5</accession>
<keyword evidence="4 6" id="KW-0238">DNA-binding</keyword>
<dbReference type="GO" id="GO:0003700">
    <property type="term" value="F:DNA-binding transcription factor activity"/>
    <property type="evidence" value="ECO:0007669"/>
    <property type="project" value="UniProtKB-UniRule"/>
</dbReference>
<keyword evidence="1 6" id="KW-0963">Cytoplasm</keyword>
<evidence type="ECO:0000259" key="7">
    <source>
        <dbReference type="SMART" id="SM00881"/>
    </source>
</evidence>
<dbReference type="EMBL" id="JASCXX010000039">
    <property type="protein sequence ID" value="MDI6451533.1"/>
    <property type="molecule type" value="Genomic_DNA"/>
</dbReference>
<dbReference type="AlphaFoldDB" id="A0AAW6U6A5"/>
<dbReference type="HAMAP" id="MF_01131">
    <property type="entry name" value="Rex"/>
    <property type="match status" value="1"/>
</dbReference>
<dbReference type="InterPro" id="IPR036388">
    <property type="entry name" value="WH-like_DNA-bd_sf"/>
</dbReference>
<evidence type="ECO:0000256" key="3">
    <source>
        <dbReference type="ARBA" id="ARBA00023015"/>
    </source>
</evidence>
<keyword evidence="2 6" id="KW-0678">Repressor</keyword>
<dbReference type="PANTHER" id="PTHR35786">
    <property type="entry name" value="REDOX-SENSING TRANSCRIPTIONAL REPRESSOR REX"/>
    <property type="match status" value="1"/>
</dbReference>
<feature type="binding site" evidence="6">
    <location>
        <begin position="90"/>
        <end position="95"/>
    </location>
    <ligand>
        <name>NAD(+)</name>
        <dbReference type="ChEBI" id="CHEBI:57540"/>
    </ligand>
</feature>
<dbReference type="GO" id="GO:0003677">
    <property type="term" value="F:DNA binding"/>
    <property type="evidence" value="ECO:0007669"/>
    <property type="project" value="UniProtKB-UniRule"/>
</dbReference>
<comment type="function">
    <text evidence="6">Modulates transcription in response to changes in cellular NADH/NAD(+) redox state.</text>
</comment>
<evidence type="ECO:0000256" key="5">
    <source>
        <dbReference type="ARBA" id="ARBA00023163"/>
    </source>
</evidence>
<keyword evidence="5 6" id="KW-0804">Transcription</keyword>
<dbReference type="NCBIfam" id="NF003994">
    <property type="entry name" value="PRK05472.2-3"/>
    <property type="match status" value="1"/>
</dbReference>
<proteinExistence type="inferred from homology"/>
<evidence type="ECO:0000256" key="4">
    <source>
        <dbReference type="ARBA" id="ARBA00023125"/>
    </source>
</evidence>
<dbReference type="PANTHER" id="PTHR35786:SF1">
    <property type="entry name" value="REDOX-SENSING TRANSCRIPTIONAL REPRESSOR REX 1"/>
    <property type="match status" value="1"/>
</dbReference>